<evidence type="ECO:0000256" key="2">
    <source>
        <dbReference type="ARBA" id="ARBA00023015"/>
    </source>
</evidence>
<dbReference type="EMBL" id="CP136336">
    <property type="protein sequence ID" value="WOB08373.1"/>
    <property type="molecule type" value="Genomic_DNA"/>
</dbReference>
<feature type="domain" description="HTH lysR-type" evidence="5">
    <location>
        <begin position="4"/>
        <end position="61"/>
    </location>
</feature>
<keyword evidence="2" id="KW-0805">Transcription regulation</keyword>
<keyword evidence="4" id="KW-0804">Transcription</keyword>
<evidence type="ECO:0000256" key="3">
    <source>
        <dbReference type="ARBA" id="ARBA00023125"/>
    </source>
</evidence>
<dbReference type="Pfam" id="PF00126">
    <property type="entry name" value="HTH_1"/>
    <property type="match status" value="1"/>
</dbReference>
<evidence type="ECO:0000256" key="4">
    <source>
        <dbReference type="ARBA" id="ARBA00023163"/>
    </source>
</evidence>
<dbReference type="PROSITE" id="PS50931">
    <property type="entry name" value="HTH_LYSR"/>
    <property type="match status" value="1"/>
</dbReference>
<sequence>MNVIEPNDLLLFARVVEEGSFSRAGERLGLPKSTVSRRMAALEAQLGERLLLRTTRKLSLTDLGHSLLAHARQVADEAEAAAALAQHRQVEPSGRLRVSMPGDFATGVLSEALSAFVARYPAISLEVDLSPRRVDLIGENFDVAIRMGELADDATLAARLLADLSQGLYASPAYLQRRGTPSEPEALMEHDTLQILSRHGEPKPWVLEREGQRWEGIPPARARANSPELLIRMALAGAGIAMVSDHFAEGHVRSGELMPLLVDWYPPSAPAWAVFPGRRLMPARTRVFLDALQAEFTGPACQAAQVRHADLREVGRRAVLAT</sequence>
<evidence type="ECO:0000313" key="6">
    <source>
        <dbReference type="EMBL" id="WOB08373.1"/>
    </source>
</evidence>
<organism evidence="6 7">
    <name type="scientific">Piscinibacter gummiphilus</name>
    <dbReference type="NCBI Taxonomy" id="946333"/>
    <lineage>
        <taxon>Bacteria</taxon>
        <taxon>Pseudomonadati</taxon>
        <taxon>Pseudomonadota</taxon>
        <taxon>Betaproteobacteria</taxon>
        <taxon>Burkholderiales</taxon>
        <taxon>Sphaerotilaceae</taxon>
        <taxon>Piscinibacter</taxon>
    </lineage>
</organism>
<name>A0ABZ0CTR1_9BURK</name>
<proteinExistence type="inferred from homology"/>
<evidence type="ECO:0000313" key="7">
    <source>
        <dbReference type="Proteomes" id="UP001303946"/>
    </source>
</evidence>
<dbReference type="InterPro" id="IPR036390">
    <property type="entry name" value="WH_DNA-bd_sf"/>
</dbReference>
<dbReference type="Proteomes" id="UP001303946">
    <property type="component" value="Chromosome"/>
</dbReference>
<dbReference type="CDD" id="cd08422">
    <property type="entry name" value="PBP2_CrgA_like"/>
    <property type="match status" value="1"/>
</dbReference>
<dbReference type="Pfam" id="PF03466">
    <property type="entry name" value="LysR_substrate"/>
    <property type="match status" value="1"/>
</dbReference>
<keyword evidence="3" id="KW-0238">DNA-binding</keyword>
<keyword evidence="7" id="KW-1185">Reference proteome</keyword>
<dbReference type="InterPro" id="IPR058163">
    <property type="entry name" value="LysR-type_TF_proteobact-type"/>
</dbReference>
<protein>
    <submittedName>
        <fullName evidence="6">LysR family transcriptional regulator</fullName>
    </submittedName>
</protein>
<reference evidence="6 7" key="1">
    <citation type="submission" date="2023-10" db="EMBL/GenBank/DDBJ databases">
        <title>Bacteria for the degradation of biodegradable plastic PBAT(Polybutylene adipate terephthalate).</title>
        <authorList>
            <person name="Weon H.-Y."/>
            <person name="Yeon J."/>
        </authorList>
    </citation>
    <scope>NUCLEOTIDE SEQUENCE [LARGE SCALE GENOMIC DNA]</scope>
    <source>
        <strain evidence="6 7">SBD 7-3</strain>
    </source>
</reference>
<comment type="similarity">
    <text evidence="1">Belongs to the LysR transcriptional regulatory family.</text>
</comment>
<dbReference type="PANTHER" id="PTHR30537:SF5">
    <property type="entry name" value="HTH-TYPE TRANSCRIPTIONAL ACTIVATOR TTDR-RELATED"/>
    <property type="match status" value="1"/>
</dbReference>
<dbReference type="Gene3D" id="3.40.190.290">
    <property type="match status" value="1"/>
</dbReference>
<gene>
    <name evidence="6" type="ORF">RXV79_26170</name>
</gene>
<dbReference type="InterPro" id="IPR000847">
    <property type="entry name" value="LysR_HTH_N"/>
</dbReference>
<dbReference type="SUPFAM" id="SSF53850">
    <property type="entry name" value="Periplasmic binding protein-like II"/>
    <property type="match status" value="1"/>
</dbReference>
<dbReference type="PANTHER" id="PTHR30537">
    <property type="entry name" value="HTH-TYPE TRANSCRIPTIONAL REGULATOR"/>
    <property type="match status" value="1"/>
</dbReference>
<dbReference type="Gene3D" id="1.10.10.10">
    <property type="entry name" value="Winged helix-like DNA-binding domain superfamily/Winged helix DNA-binding domain"/>
    <property type="match status" value="1"/>
</dbReference>
<evidence type="ECO:0000256" key="1">
    <source>
        <dbReference type="ARBA" id="ARBA00009437"/>
    </source>
</evidence>
<evidence type="ECO:0000259" key="5">
    <source>
        <dbReference type="PROSITE" id="PS50931"/>
    </source>
</evidence>
<dbReference type="InterPro" id="IPR005119">
    <property type="entry name" value="LysR_subst-bd"/>
</dbReference>
<accession>A0ABZ0CTR1</accession>
<dbReference type="RefSeq" id="WP_316701111.1">
    <property type="nucleotide sequence ID" value="NZ_CP136336.1"/>
</dbReference>
<dbReference type="SUPFAM" id="SSF46785">
    <property type="entry name" value="Winged helix' DNA-binding domain"/>
    <property type="match status" value="1"/>
</dbReference>
<dbReference type="InterPro" id="IPR036388">
    <property type="entry name" value="WH-like_DNA-bd_sf"/>
</dbReference>